<dbReference type="Proteomes" id="UP000177791">
    <property type="component" value="Unassembled WGS sequence"/>
</dbReference>
<evidence type="ECO:0000313" key="2">
    <source>
        <dbReference type="EMBL" id="OGX86491.1"/>
    </source>
</evidence>
<proteinExistence type="predicted"/>
<feature type="domain" description="Tc1-like transposase DDE" evidence="1">
    <location>
        <begin position="14"/>
        <end position="95"/>
    </location>
</feature>
<evidence type="ECO:0000259" key="1">
    <source>
        <dbReference type="Pfam" id="PF13358"/>
    </source>
</evidence>
<dbReference type="Pfam" id="PF13358">
    <property type="entry name" value="DDE_3"/>
    <property type="match status" value="1"/>
</dbReference>
<dbReference type="STRING" id="1908236.BEN48_12720"/>
<keyword evidence="3" id="KW-1185">Reference proteome</keyword>
<accession>A0A1G1T6I2</accession>
<name>A0A1G1T6I2_9BACT</name>
<comment type="caution">
    <text evidence="2">The sequence shown here is derived from an EMBL/GenBank/DDBJ whole genome shotgun (WGS) entry which is preliminary data.</text>
</comment>
<reference evidence="2 3" key="1">
    <citation type="submission" date="2016-08" db="EMBL/GenBank/DDBJ databases">
        <title>Hymenobacter coccineus sp. nov., Hymenobacter lapidarius sp. nov. and Hymenobacter glacialis sp. nov., isolated from Antarctic soil.</title>
        <authorList>
            <person name="Sedlacek I."/>
            <person name="Kralova S."/>
            <person name="Kyrova K."/>
            <person name="Maslanova I."/>
            <person name="Stankova E."/>
            <person name="Vrbovska V."/>
            <person name="Nemec M."/>
            <person name="Bartak M."/>
            <person name="Svec P."/>
            <person name="Busse H.-J."/>
            <person name="Pantucek R."/>
        </authorList>
    </citation>
    <scope>NUCLEOTIDE SEQUENCE [LARGE SCALE GENOMIC DNA]</scope>
    <source>
        <strain evidence="2 3">CCM 8648</strain>
    </source>
</reference>
<dbReference type="InterPro" id="IPR038717">
    <property type="entry name" value="Tc1-like_DDE_dom"/>
</dbReference>
<dbReference type="EMBL" id="MDZC01000049">
    <property type="protein sequence ID" value="OGX86491.1"/>
    <property type="molecule type" value="Genomic_DNA"/>
</dbReference>
<organism evidence="2 3">
    <name type="scientific">Hymenobacter glacialis</name>
    <dbReference type="NCBI Taxonomy" id="1908236"/>
    <lineage>
        <taxon>Bacteria</taxon>
        <taxon>Pseudomonadati</taxon>
        <taxon>Bacteroidota</taxon>
        <taxon>Cytophagia</taxon>
        <taxon>Cytophagales</taxon>
        <taxon>Hymenobacteraceae</taxon>
        <taxon>Hymenobacter</taxon>
    </lineage>
</organism>
<dbReference type="AlphaFoldDB" id="A0A1G1T6I2"/>
<protein>
    <recommendedName>
        <fullName evidence="1">Tc1-like transposase DDE domain-containing protein</fullName>
    </recommendedName>
</protein>
<evidence type="ECO:0000313" key="3">
    <source>
        <dbReference type="Proteomes" id="UP000177791"/>
    </source>
</evidence>
<sequence>MGRHWRAPGCAGTGQIQAAIAVSGAVNSDIFIACLRQVLGLMLRPGDMAVLENQSAQQVAGLAGAVNACGPRLPYLPPSSPDCNFIKRAFSELENVAALAQVRLCRPLLAPPPTG</sequence>
<gene>
    <name evidence="2" type="ORF">BEN48_12720</name>
</gene>